<dbReference type="PROSITE" id="PS51643">
    <property type="entry name" value="HD_CAS3"/>
    <property type="match status" value="1"/>
</dbReference>
<dbReference type="InterPro" id="IPR014001">
    <property type="entry name" value="Helicase_ATP-bd"/>
</dbReference>
<dbReference type="Pfam" id="PF22590">
    <property type="entry name" value="Cas3-like_C_2"/>
    <property type="match status" value="1"/>
</dbReference>
<evidence type="ECO:0000256" key="7">
    <source>
        <dbReference type="ARBA" id="ARBA00022806"/>
    </source>
</evidence>
<dbReference type="SUPFAM" id="SSF52540">
    <property type="entry name" value="P-loop containing nucleoside triphosphate hydrolases"/>
    <property type="match status" value="1"/>
</dbReference>
<feature type="domain" description="HD Cas3-type" evidence="11">
    <location>
        <begin position="17"/>
        <end position="182"/>
    </location>
</feature>
<dbReference type="InterPro" id="IPR006474">
    <property type="entry name" value="Helicase_Cas3_CRISPR-ass_core"/>
</dbReference>
<dbReference type="InterPro" id="IPR006483">
    <property type="entry name" value="CRISPR-assoc_Cas3_HD"/>
</dbReference>
<dbReference type="InterPro" id="IPR050079">
    <property type="entry name" value="DEAD_box_RNA_helicase"/>
</dbReference>
<dbReference type="SMART" id="SM00487">
    <property type="entry name" value="DEXDc"/>
    <property type="match status" value="1"/>
</dbReference>
<dbReference type="GO" id="GO:0004518">
    <property type="term" value="F:nuclease activity"/>
    <property type="evidence" value="ECO:0007669"/>
    <property type="project" value="UniProtKB-KW"/>
</dbReference>
<evidence type="ECO:0000313" key="12">
    <source>
        <dbReference type="EMBL" id="HGS05984.1"/>
    </source>
</evidence>
<evidence type="ECO:0000256" key="6">
    <source>
        <dbReference type="ARBA" id="ARBA00022801"/>
    </source>
</evidence>
<sequence>MDKPVLLAKTPEDFPARIKPAETLVGHTTQVLRAAQKIIAVLKNSSVAVPGKNFEVLALLGTIFHDLGKATNLFQGMLRHEKEFINKTHPVRHEILSALLITQFDNPIKRWAQQAFEGYGENFLIMLSWVAGGHHLKLHKGRADSRNESDRLVRVQGTPKEFIFYGAHPEVTAILTLAADFAFQFKDPPYMENMIIPQEEDDNLQVKNLRIMVEDYILQSEKAPAQLTEEEKLSLAWAKSVVIAADVAGSALLSEAVDPFTWIENALQQTLNPEELEKVIQNKITGRDLFDFQRKVAQSSAPVTLTIAGCGTGKTVAAYAWAKCHAKGKKLFFCYPTTGTASAGFEDYLLAQDSLERALLHSRAQVDLERMLGTQEQDLWEENQRLLSLKAWPQQVIACTVDTVLGLLQNQRRALFSFPALAAGAFVFDEIHNYDAKLFGALIRFITTFAGVPTLLMSASLPSHRLQLLQEVLGECLGEIIKGDNRLETSNRYRLRWLPEPDDCWQEVKNYLEDQRKVLWVCNTVADAVAIYDQALSLTSSVQPLLYHSRFRYRDRVEIQEKVLRQFRHSGPTLVISTQVCEMSLDIDADILVTALAPFPALIQRLGRLNRRGHKDPAPCLIYDFSGPENRPYASRELIWARQALTGLFDQPLSQRRLAQALEAIPLSENIKTYSAWLDGVWESDQRPLREGEAAITVILEQDLPQIKEELHRRGLKPNCPNLAPWTVPMYFHRELRLAQLFGGYPVAGDNIIQYDPLRGARWRKSSWEII</sequence>
<comment type="similarity">
    <text evidence="2">In the central section; belongs to the CRISPR-associated helicase Cas3 family.</text>
</comment>
<protein>
    <submittedName>
        <fullName evidence="12">CRISPR-associated helicase Cas3</fullName>
    </submittedName>
</protein>
<evidence type="ECO:0000256" key="10">
    <source>
        <dbReference type="ARBA" id="ARBA00038437"/>
    </source>
</evidence>
<keyword evidence="4" id="KW-0479">Metal-binding</keyword>
<comment type="similarity">
    <text evidence="10">Belongs to the DEAD box helicase family.</text>
</comment>
<evidence type="ECO:0000259" key="11">
    <source>
        <dbReference type="PROSITE" id="PS51643"/>
    </source>
</evidence>
<dbReference type="InterPro" id="IPR001650">
    <property type="entry name" value="Helicase_C-like"/>
</dbReference>
<evidence type="ECO:0000256" key="9">
    <source>
        <dbReference type="ARBA" id="ARBA00023118"/>
    </source>
</evidence>
<dbReference type="CDD" id="cd09641">
    <property type="entry name" value="Cas3''_I"/>
    <property type="match status" value="1"/>
</dbReference>
<evidence type="ECO:0000256" key="2">
    <source>
        <dbReference type="ARBA" id="ARBA00009046"/>
    </source>
</evidence>
<keyword evidence="6" id="KW-0378">Hydrolase</keyword>
<keyword evidence="5" id="KW-0547">Nucleotide-binding</keyword>
<dbReference type="InterPro" id="IPR027417">
    <property type="entry name" value="P-loop_NTPase"/>
</dbReference>
<dbReference type="NCBIfam" id="TIGR01596">
    <property type="entry name" value="cas3_HD"/>
    <property type="match status" value="1"/>
</dbReference>
<dbReference type="SMART" id="SM00490">
    <property type="entry name" value="HELICc"/>
    <property type="match status" value="1"/>
</dbReference>
<dbReference type="PANTHER" id="PTHR47959">
    <property type="entry name" value="ATP-DEPENDENT RNA HELICASE RHLE-RELATED"/>
    <property type="match status" value="1"/>
</dbReference>
<organism evidence="12">
    <name type="scientific">Desulfobacca acetoxidans</name>
    <dbReference type="NCBI Taxonomy" id="60893"/>
    <lineage>
        <taxon>Bacteria</taxon>
        <taxon>Pseudomonadati</taxon>
        <taxon>Thermodesulfobacteriota</taxon>
        <taxon>Desulfobaccia</taxon>
        <taxon>Desulfobaccales</taxon>
        <taxon>Desulfobaccaceae</taxon>
        <taxon>Desulfobacca</taxon>
    </lineage>
</organism>
<dbReference type="Pfam" id="PF18019">
    <property type="entry name" value="Cas3_HD"/>
    <property type="match status" value="1"/>
</dbReference>
<dbReference type="EMBL" id="DSXI01000575">
    <property type="protein sequence ID" value="HGS05984.1"/>
    <property type="molecule type" value="Genomic_DNA"/>
</dbReference>
<dbReference type="Gene3D" id="3.40.50.300">
    <property type="entry name" value="P-loop containing nucleotide triphosphate hydrolases"/>
    <property type="match status" value="2"/>
</dbReference>
<evidence type="ECO:0000256" key="1">
    <source>
        <dbReference type="ARBA" id="ARBA00006847"/>
    </source>
</evidence>
<dbReference type="NCBIfam" id="TIGR01587">
    <property type="entry name" value="cas3_core"/>
    <property type="match status" value="1"/>
</dbReference>
<dbReference type="GO" id="GO:0003724">
    <property type="term" value="F:RNA helicase activity"/>
    <property type="evidence" value="ECO:0007669"/>
    <property type="project" value="TreeGrafter"/>
</dbReference>
<comment type="similarity">
    <text evidence="1">In the N-terminal section; belongs to the CRISPR-associated nuclease Cas3-HD family.</text>
</comment>
<dbReference type="GO" id="GO:0005829">
    <property type="term" value="C:cytosol"/>
    <property type="evidence" value="ECO:0007669"/>
    <property type="project" value="TreeGrafter"/>
</dbReference>
<dbReference type="InterPro" id="IPR054712">
    <property type="entry name" value="Cas3-like_dom"/>
</dbReference>
<keyword evidence="8" id="KW-0067">ATP-binding</keyword>
<accession>A0A7V4LDL9</accession>
<dbReference type="Gene3D" id="1.10.3210.30">
    <property type="match status" value="1"/>
</dbReference>
<evidence type="ECO:0000256" key="5">
    <source>
        <dbReference type="ARBA" id="ARBA00022741"/>
    </source>
</evidence>
<gene>
    <name evidence="12" type="primary">cas3</name>
    <name evidence="12" type="ORF">ENT08_09690</name>
</gene>
<dbReference type="Pfam" id="PF00270">
    <property type="entry name" value="DEAD"/>
    <property type="match status" value="1"/>
</dbReference>
<dbReference type="InterPro" id="IPR011545">
    <property type="entry name" value="DEAD/DEAH_box_helicase_dom"/>
</dbReference>
<evidence type="ECO:0000256" key="8">
    <source>
        <dbReference type="ARBA" id="ARBA00022840"/>
    </source>
</evidence>
<keyword evidence="7" id="KW-0347">Helicase</keyword>
<reference evidence="12" key="1">
    <citation type="journal article" date="2020" name="mSystems">
        <title>Genome- and Community-Level Interaction Insights into Carbon Utilization and Element Cycling Functions of Hydrothermarchaeota in Hydrothermal Sediment.</title>
        <authorList>
            <person name="Zhou Z."/>
            <person name="Liu Y."/>
            <person name="Xu W."/>
            <person name="Pan J."/>
            <person name="Luo Z.H."/>
            <person name="Li M."/>
        </authorList>
    </citation>
    <scope>NUCLEOTIDE SEQUENCE [LARGE SCALE GENOMIC DNA]</scope>
    <source>
        <strain evidence="12">SpSt-548</strain>
    </source>
</reference>
<dbReference type="GO" id="GO:0051607">
    <property type="term" value="P:defense response to virus"/>
    <property type="evidence" value="ECO:0007669"/>
    <property type="project" value="UniProtKB-KW"/>
</dbReference>
<dbReference type="GO" id="GO:0046872">
    <property type="term" value="F:metal ion binding"/>
    <property type="evidence" value="ECO:0007669"/>
    <property type="project" value="UniProtKB-KW"/>
</dbReference>
<dbReference type="GO" id="GO:0003676">
    <property type="term" value="F:nucleic acid binding"/>
    <property type="evidence" value="ECO:0007669"/>
    <property type="project" value="InterPro"/>
</dbReference>
<dbReference type="PANTHER" id="PTHR47959:SF16">
    <property type="entry name" value="CRISPR-ASSOCIATED NUCLEASE_HELICASE CAS3-RELATED"/>
    <property type="match status" value="1"/>
</dbReference>
<name>A0A7V4LDL9_9BACT</name>
<keyword evidence="3" id="KW-0540">Nuclease</keyword>
<evidence type="ECO:0000256" key="3">
    <source>
        <dbReference type="ARBA" id="ARBA00022722"/>
    </source>
</evidence>
<keyword evidence="9" id="KW-0051">Antiviral defense</keyword>
<dbReference type="InterPro" id="IPR038257">
    <property type="entry name" value="CRISPR-assoc_Cas3_HD_sf"/>
</dbReference>
<dbReference type="AlphaFoldDB" id="A0A7V4LDL9"/>
<evidence type="ECO:0000256" key="4">
    <source>
        <dbReference type="ARBA" id="ARBA00022723"/>
    </source>
</evidence>
<comment type="caution">
    <text evidence="12">The sequence shown here is derived from an EMBL/GenBank/DDBJ whole genome shotgun (WGS) entry which is preliminary data.</text>
</comment>
<proteinExistence type="inferred from homology"/>
<dbReference type="GO" id="GO:0016787">
    <property type="term" value="F:hydrolase activity"/>
    <property type="evidence" value="ECO:0007669"/>
    <property type="project" value="UniProtKB-KW"/>
</dbReference>
<dbReference type="GO" id="GO:0005524">
    <property type="term" value="F:ATP binding"/>
    <property type="evidence" value="ECO:0007669"/>
    <property type="project" value="UniProtKB-KW"/>
</dbReference>